<keyword evidence="5" id="KW-0238">DNA-binding</keyword>
<dbReference type="PROSITE" id="PS50181">
    <property type="entry name" value="FBOX"/>
    <property type="match status" value="1"/>
</dbReference>
<evidence type="ECO:0000313" key="9">
    <source>
        <dbReference type="RefSeq" id="XP_019089514.1"/>
    </source>
</evidence>
<dbReference type="Gene3D" id="2.40.50.140">
    <property type="entry name" value="Nucleic acid-binding proteins"/>
    <property type="match status" value="2"/>
</dbReference>
<dbReference type="PANTHER" id="PTHR31900">
    <property type="entry name" value="F-BOX/RNI SUPERFAMILY PROTEIN-RELATED"/>
    <property type="match status" value="1"/>
</dbReference>
<dbReference type="CDD" id="cd04476">
    <property type="entry name" value="RPA1_DBD_C"/>
    <property type="match status" value="1"/>
</dbReference>
<keyword evidence="2" id="KW-0479">Metal-binding</keyword>
<gene>
    <name evidence="8 9 10" type="primary">LOC104731404</name>
</gene>
<sequence>MATTSLSKRKSIKTEGSLVKDRLSGLPCDVLCRILSQLSTKESVSTSILSRRWKDLWSQVPALDLGYGDFKDTDFDLMGFIDCFLEPDLALDSFKLVYDVDIEHCHESFVSTIDEVVERGVSHLTILNMVDVDDALVRMPLSLYSCSTLVDLTLYAVVFDHPQSELVSLPRVKTMYLEGVKFDGHAVLKNLISSCPVLEDLTVITHPEDYMEVVCVRSQSLKNFTLKSQRDPEEEEQDPNVVIDAPRLEYMSVCDYRPERFVIRNVGPNAKVNVDVMFDDIDLDDPLEVKKIRKFLFGISKFHEVTISAGTLEFIHEYSQVGKLPKFLNLTRLDASLVKSSWEYLPAFLGCCTNLHSLILELDRIPEIEEIQFSPVPQCVLSSLHSLQLKTPQTGEKIGASVRKDHIKKFEAELEPGTWKVISTFGLNLCTGYLRPSLIKYKISTRYGTTIFPSDNVSDDHYLSFTSFDSILAGNLDKNLLLGNFIIHIYCYYFRRMNLLIVVLSIFTDVIGQVVSSGGLEEITSRNNITMKKIEFEIRDTEDKRLSCTLWETYAEALDRAINESSDGMVMCFLRFVKQNSFKEKRYIENAFNSSILMINPQLPEMEAFQNILPADQLALTITNSGGKRVYNPSGSKNGLDFPLQMIADVLAETEVGKCRIACTISAINTDWGWFYISCRKCNKKVDKEDLTIKLEDVKKPSKPRWRCETCNEWATLIEPKYKLHVHVWDKSGETKIFLFDSWA</sequence>
<evidence type="ECO:0000256" key="2">
    <source>
        <dbReference type="ARBA" id="ARBA00022723"/>
    </source>
</evidence>
<proteinExistence type="inferred from homology"/>
<dbReference type="CDD" id="cd04481">
    <property type="entry name" value="RPA1_DBD_B_like"/>
    <property type="match status" value="1"/>
</dbReference>
<dbReference type="InterPro" id="IPR032675">
    <property type="entry name" value="LRR_dom_sf"/>
</dbReference>
<dbReference type="SUPFAM" id="SSF52047">
    <property type="entry name" value="RNI-like"/>
    <property type="match status" value="1"/>
</dbReference>
<dbReference type="Gene3D" id="3.80.10.10">
    <property type="entry name" value="Ribonuclease Inhibitor"/>
    <property type="match status" value="1"/>
</dbReference>
<keyword evidence="4" id="KW-0862">Zinc</keyword>
<dbReference type="Proteomes" id="UP000694864">
    <property type="component" value="Chromosome 12"/>
</dbReference>
<dbReference type="InterPro" id="IPR001810">
    <property type="entry name" value="F-box_dom"/>
</dbReference>
<dbReference type="InterPro" id="IPR055411">
    <property type="entry name" value="LRR_FXL15/At3g58940/PEG3-like"/>
</dbReference>
<feature type="domain" description="F-box" evidence="6">
    <location>
        <begin position="20"/>
        <end position="70"/>
    </location>
</feature>
<reference evidence="7" key="2">
    <citation type="journal article" date="2014" name="Nat. Commun.">
        <title>The emerging biofuel crop Camelina sativa retains a highly undifferentiated hexaploid genome structure.</title>
        <authorList>
            <person name="Kagale S."/>
            <person name="Koh C."/>
            <person name="Nixon J."/>
            <person name="Bollina V."/>
            <person name="Clarke W.E."/>
            <person name="Tuteja R."/>
            <person name="Spillane C."/>
            <person name="Robinson S.J."/>
            <person name="Links M.G."/>
            <person name="Clarke C."/>
            <person name="Higgins E.E."/>
            <person name="Huebert T."/>
            <person name="Sharpe A.G."/>
            <person name="Parkin I.A."/>
        </authorList>
    </citation>
    <scope>NUCLEOTIDE SEQUENCE [LARGE SCALE GENOMIC DNA]</scope>
    <source>
        <strain evidence="7">r\DH55</strain>
    </source>
</reference>
<dbReference type="SUPFAM" id="SSF81383">
    <property type="entry name" value="F-box domain"/>
    <property type="match status" value="1"/>
</dbReference>
<evidence type="ECO:0000256" key="3">
    <source>
        <dbReference type="ARBA" id="ARBA00022771"/>
    </source>
</evidence>
<dbReference type="InterPro" id="IPR047192">
    <property type="entry name" value="Euk_RPA1_DBD_C"/>
</dbReference>
<evidence type="ECO:0000259" key="6">
    <source>
        <dbReference type="PROSITE" id="PS50181"/>
    </source>
</evidence>
<dbReference type="RefSeq" id="XP_019089514.1">
    <property type="nucleotide sequence ID" value="XM_019233969.1"/>
</dbReference>
<dbReference type="InterPro" id="IPR003871">
    <property type="entry name" value="RFA1B/D_OB_1st"/>
</dbReference>
<dbReference type="InterPro" id="IPR013955">
    <property type="entry name" value="Rep_factor-A_C"/>
</dbReference>
<evidence type="ECO:0000313" key="7">
    <source>
        <dbReference type="Proteomes" id="UP000694864"/>
    </source>
</evidence>
<evidence type="ECO:0000256" key="5">
    <source>
        <dbReference type="ARBA" id="ARBA00023125"/>
    </source>
</evidence>
<keyword evidence="3" id="KW-0863">Zinc-finger</keyword>
<accession>A0ABM1QRX7</accession>
<dbReference type="InterPro" id="IPR036047">
    <property type="entry name" value="F-box-like_dom_sf"/>
</dbReference>
<evidence type="ECO:0000313" key="8">
    <source>
        <dbReference type="RefSeq" id="XP_010449077.1"/>
    </source>
</evidence>
<name>A0ABM1QRX7_CAMSA</name>
<dbReference type="CDD" id="cd22160">
    <property type="entry name" value="F-box_AtFBL13-like"/>
    <property type="match status" value="1"/>
</dbReference>
<reference evidence="7" key="1">
    <citation type="journal article" date="1997" name="Nucleic Acids Res.">
        <title>tRNAscan-SE: a program for improved detection of transfer RNA genes in genomic sequence.</title>
        <authorList>
            <person name="Lowe T.M."/>
            <person name="Eddy S.R."/>
        </authorList>
    </citation>
    <scope>NUCLEOTIDE SEQUENCE [LARGE SCALE GENOMIC DNA]</scope>
    <source>
        <strain evidence="7">r\DH55</strain>
    </source>
</reference>
<evidence type="ECO:0000256" key="1">
    <source>
        <dbReference type="ARBA" id="ARBA00005690"/>
    </source>
</evidence>
<dbReference type="RefSeq" id="XP_019089515.1">
    <property type="nucleotide sequence ID" value="XM_019233970.1"/>
</dbReference>
<reference evidence="8 9" key="3">
    <citation type="submission" date="2025-05" db="UniProtKB">
        <authorList>
            <consortium name="RefSeq"/>
        </authorList>
    </citation>
    <scope>IDENTIFICATION</scope>
    <source>
        <tissue evidence="8 9">Leaf</tissue>
    </source>
</reference>
<dbReference type="InterPro" id="IPR012340">
    <property type="entry name" value="NA-bd_OB-fold"/>
</dbReference>
<dbReference type="InterPro" id="IPR053781">
    <property type="entry name" value="F-box_AtFBL13-like"/>
</dbReference>
<organism evidence="7 10">
    <name type="scientific">Camelina sativa</name>
    <name type="common">False flax</name>
    <name type="synonym">Myagrum sativum</name>
    <dbReference type="NCBI Taxonomy" id="90675"/>
    <lineage>
        <taxon>Eukaryota</taxon>
        <taxon>Viridiplantae</taxon>
        <taxon>Streptophyta</taxon>
        <taxon>Embryophyta</taxon>
        <taxon>Tracheophyta</taxon>
        <taxon>Spermatophyta</taxon>
        <taxon>Magnoliopsida</taxon>
        <taxon>eudicotyledons</taxon>
        <taxon>Gunneridae</taxon>
        <taxon>Pentapetalae</taxon>
        <taxon>rosids</taxon>
        <taxon>malvids</taxon>
        <taxon>Brassicales</taxon>
        <taxon>Brassicaceae</taxon>
        <taxon>Camelineae</taxon>
        <taxon>Camelina</taxon>
    </lineage>
</organism>
<comment type="similarity">
    <text evidence="1">Belongs to the replication factor A protein 1 family.</text>
</comment>
<keyword evidence="7" id="KW-1185">Reference proteome</keyword>
<dbReference type="Pfam" id="PF02721">
    <property type="entry name" value="DUF223"/>
    <property type="match status" value="1"/>
</dbReference>
<dbReference type="PANTHER" id="PTHR31900:SF33">
    <property type="entry name" value="PROTEIN WITH RNI-LIKE_FBD-LIKE DOMAIN"/>
    <property type="match status" value="1"/>
</dbReference>
<dbReference type="SUPFAM" id="SSF50249">
    <property type="entry name" value="Nucleic acid-binding proteins"/>
    <property type="match status" value="3"/>
</dbReference>
<evidence type="ECO:0000313" key="10">
    <source>
        <dbReference type="RefSeq" id="XP_019089515.1"/>
    </source>
</evidence>
<dbReference type="InterPro" id="IPR050232">
    <property type="entry name" value="FBL13/AtMIF1-like"/>
</dbReference>
<dbReference type="Pfam" id="PF00646">
    <property type="entry name" value="F-box"/>
    <property type="match status" value="1"/>
</dbReference>
<dbReference type="Pfam" id="PF08646">
    <property type="entry name" value="Rep_fac-A_C"/>
    <property type="match status" value="1"/>
</dbReference>
<dbReference type="Pfam" id="PF24758">
    <property type="entry name" value="LRR_At5g56370"/>
    <property type="match status" value="1"/>
</dbReference>
<evidence type="ECO:0000256" key="4">
    <source>
        <dbReference type="ARBA" id="ARBA00022833"/>
    </source>
</evidence>
<protein>
    <submittedName>
        <fullName evidence="8 9">FBD-associated F-box protein At1g60410-like isoform X1</fullName>
    </submittedName>
</protein>
<dbReference type="GeneID" id="104731404"/>
<dbReference type="RefSeq" id="XP_010449077.1">
    <property type="nucleotide sequence ID" value="XM_010450775.2"/>
</dbReference>